<dbReference type="Gene3D" id="3.40.50.1820">
    <property type="entry name" value="alpha/beta hydrolase"/>
    <property type="match status" value="1"/>
</dbReference>
<dbReference type="AlphaFoldDB" id="A0A1M2W6G8"/>
<accession>A0A1M2W6G8</accession>
<comment type="caution">
    <text evidence="2">The sequence shown here is derived from an EMBL/GenBank/DDBJ whole genome shotgun (WGS) entry which is preliminary data.</text>
</comment>
<dbReference type="STRING" id="154538.A0A1M2W6G8"/>
<dbReference type="Proteomes" id="UP000184267">
    <property type="component" value="Unassembled WGS sequence"/>
</dbReference>
<dbReference type="OrthoDB" id="94039at2759"/>
<dbReference type="InterPro" id="IPR029058">
    <property type="entry name" value="AB_hydrolase_fold"/>
</dbReference>
<dbReference type="InterPro" id="IPR050228">
    <property type="entry name" value="Carboxylesterase_BioH"/>
</dbReference>
<proteinExistence type="predicted"/>
<gene>
    <name evidence="2" type="ORF">TRAPUB_7996</name>
</gene>
<dbReference type="OMA" id="PTSARWD"/>
<dbReference type="PANTHER" id="PTHR43194">
    <property type="entry name" value="HYDROLASE ALPHA/BETA FOLD FAMILY"/>
    <property type="match status" value="1"/>
</dbReference>
<feature type="domain" description="AB hydrolase-1" evidence="1">
    <location>
        <begin position="139"/>
        <end position="441"/>
    </location>
</feature>
<evidence type="ECO:0000313" key="3">
    <source>
        <dbReference type="Proteomes" id="UP000184267"/>
    </source>
</evidence>
<protein>
    <recommendedName>
        <fullName evidence="1">AB hydrolase-1 domain-containing protein</fullName>
    </recommendedName>
</protein>
<name>A0A1M2W6G8_TRAPU</name>
<keyword evidence="3" id="KW-1185">Reference proteome</keyword>
<organism evidence="2 3">
    <name type="scientific">Trametes pubescens</name>
    <name type="common">White-rot fungus</name>
    <dbReference type="NCBI Taxonomy" id="154538"/>
    <lineage>
        <taxon>Eukaryota</taxon>
        <taxon>Fungi</taxon>
        <taxon>Dikarya</taxon>
        <taxon>Basidiomycota</taxon>
        <taxon>Agaricomycotina</taxon>
        <taxon>Agaricomycetes</taxon>
        <taxon>Polyporales</taxon>
        <taxon>Polyporaceae</taxon>
        <taxon>Trametes</taxon>
    </lineage>
</organism>
<dbReference type="SUPFAM" id="SSF53474">
    <property type="entry name" value="alpha/beta-Hydrolases"/>
    <property type="match status" value="1"/>
</dbReference>
<dbReference type="EMBL" id="MNAD01000159">
    <property type="protein sequence ID" value="OJT15451.1"/>
    <property type="molecule type" value="Genomic_DNA"/>
</dbReference>
<sequence>MPSYLRPDAPSAAEPEELVPLVPLLPIDVPSARPAPPRLRRPLPGQEVVAGYMRTSHVVPAACPRFLPAESALRPTMCDGVPADMDAALAALAAARRAFDVQKRRAPQHLLSYEQQWNCVDRYVHPRALSSGTSRGITLLLIHSGGFSRQIWEPMLKPLLARLSDSATDIVDEIWSFEAVQHGDSAVINDHAQRDIVDWHDLTRDILNFLSTYLPADPGAALDTVLSPVAPHEFGKPRRRRLVGVGHSFGGTILARAALAQPDLFDSLVLVEPIVFSAAFQDRGPGPGAGMLRFLFTSTLAKQPSFPSAAAARAYFRAYPTSARWDPRIVEVVMRHGLVGDCPNAQDPDAGGEEGVRLKTRPFDETALTYGWRAAHEVWAALPTLEPRLSLHWVMSGKSAAWTGGRAMTRRTVWRRPANASNVLIPDAGHSILQEKPDELAGEVFAFLFSKYGHLDAIRVHSGIAKLQGLLPWVYTMHKL</sequence>
<evidence type="ECO:0000313" key="2">
    <source>
        <dbReference type="EMBL" id="OJT15451.1"/>
    </source>
</evidence>
<dbReference type="PANTHER" id="PTHR43194:SF2">
    <property type="entry name" value="PEROXISOMAL MEMBRANE PROTEIN LPX1"/>
    <property type="match status" value="1"/>
</dbReference>
<evidence type="ECO:0000259" key="1">
    <source>
        <dbReference type="Pfam" id="PF12697"/>
    </source>
</evidence>
<dbReference type="InterPro" id="IPR000073">
    <property type="entry name" value="AB_hydrolase_1"/>
</dbReference>
<dbReference type="Pfam" id="PF12697">
    <property type="entry name" value="Abhydrolase_6"/>
    <property type="match status" value="1"/>
</dbReference>
<reference evidence="2 3" key="1">
    <citation type="submission" date="2016-10" db="EMBL/GenBank/DDBJ databases">
        <title>Genome sequence of the basidiomycete white-rot fungus Trametes pubescens.</title>
        <authorList>
            <person name="Makela M.R."/>
            <person name="Granchi Z."/>
            <person name="Peng M."/>
            <person name="De Vries R.P."/>
            <person name="Grigoriev I."/>
            <person name="Riley R."/>
            <person name="Hilden K."/>
        </authorList>
    </citation>
    <scope>NUCLEOTIDE SEQUENCE [LARGE SCALE GENOMIC DNA]</scope>
    <source>
        <strain evidence="2 3">FBCC735</strain>
    </source>
</reference>